<proteinExistence type="predicted"/>
<dbReference type="Proteomes" id="UP000242715">
    <property type="component" value="Unassembled WGS sequence"/>
</dbReference>
<reference evidence="2" key="1">
    <citation type="journal article" date="2017" name="Front. Plant Sci.">
        <title>Climate Clever Clovers: New Paradigm to Reduce the Environmental Footprint of Ruminants by Breeding Low Methanogenic Forages Utilizing Haplotype Variation.</title>
        <authorList>
            <person name="Kaur P."/>
            <person name="Appels R."/>
            <person name="Bayer P.E."/>
            <person name="Keeble-Gagnere G."/>
            <person name="Wang J."/>
            <person name="Hirakawa H."/>
            <person name="Shirasawa K."/>
            <person name="Vercoe P."/>
            <person name="Stefanova K."/>
            <person name="Durmic Z."/>
            <person name="Nichols P."/>
            <person name="Revell C."/>
            <person name="Isobe S.N."/>
            <person name="Edwards D."/>
            <person name="Erskine W."/>
        </authorList>
    </citation>
    <scope>NUCLEOTIDE SEQUENCE [LARGE SCALE GENOMIC DNA]</scope>
    <source>
        <strain evidence="2">cv. Daliak</strain>
    </source>
</reference>
<organism evidence="1 2">
    <name type="scientific">Trifolium subterraneum</name>
    <name type="common">Subterranean clover</name>
    <dbReference type="NCBI Taxonomy" id="3900"/>
    <lineage>
        <taxon>Eukaryota</taxon>
        <taxon>Viridiplantae</taxon>
        <taxon>Streptophyta</taxon>
        <taxon>Embryophyta</taxon>
        <taxon>Tracheophyta</taxon>
        <taxon>Spermatophyta</taxon>
        <taxon>Magnoliopsida</taxon>
        <taxon>eudicotyledons</taxon>
        <taxon>Gunneridae</taxon>
        <taxon>Pentapetalae</taxon>
        <taxon>rosids</taxon>
        <taxon>fabids</taxon>
        <taxon>Fabales</taxon>
        <taxon>Fabaceae</taxon>
        <taxon>Papilionoideae</taxon>
        <taxon>50 kb inversion clade</taxon>
        <taxon>NPAAA clade</taxon>
        <taxon>Hologalegina</taxon>
        <taxon>IRL clade</taxon>
        <taxon>Trifolieae</taxon>
        <taxon>Trifolium</taxon>
    </lineage>
</organism>
<keyword evidence="2" id="KW-1185">Reference proteome</keyword>
<evidence type="ECO:0008006" key="3">
    <source>
        <dbReference type="Google" id="ProtNLM"/>
    </source>
</evidence>
<sequence length="65" mass="7968">MIWHSLIWAIWRARNHRVFNGGVVDPEEITESIKRISWQWFIGRMAMGPCLFYEWCWNPGDCFHW</sequence>
<evidence type="ECO:0000313" key="2">
    <source>
        <dbReference type="Proteomes" id="UP000242715"/>
    </source>
</evidence>
<gene>
    <name evidence="1" type="ORF">TSUD_98110</name>
</gene>
<protein>
    <recommendedName>
        <fullName evidence="3">Reverse transcriptase zinc-binding domain-containing protein</fullName>
    </recommendedName>
</protein>
<dbReference type="OrthoDB" id="696485at2759"/>
<evidence type="ECO:0000313" key="1">
    <source>
        <dbReference type="EMBL" id="GAU22983.1"/>
    </source>
</evidence>
<dbReference type="EMBL" id="DF973260">
    <property type="protein sequence ID" value="GAU22983.1"/>
    <property type="molecule type" value="Genomic_DNA"/>
</dbReference>
<name>A0A2Z6LZC5_TRISU</name>
<dbReference type="AlphaFoldDB" id="A0A2Z6LZC5"/>
<accession>A0A2Z6LZC5</accession>